<reference evidence="2 3" key="1">
    <citation type="journal article" date="2018" name="G3 (Bethesda)">
        <title>A High-Quality Reference Genome for the Invasive Mosquitofish Gambusia affinis Using a Chicago Library.</title>
        <authorList>
            <person name="Hoffberg S.L."/>
            <person name="Troendle N.J."/>
            <person name="Glenn T.C."/>
            <person name="Mahmud O."/>
            <person name="Louha S."/>
            <person name="Chalopin D."/>
            <person name="Bennetzen J.L."/>
            <person name="Mauricio R."/>
        </authorList>
    </citation>
    <scope>NUCLEOTIDE SEQUENCE [LARGE SCALE GENOMIC DNA]</scope>
    <source>
        <strain evidence="2">NE01/NJP1002.9</strain>
        <tissue evidence="2">Muscle</tissue>
    </source>
</reference>
<feature type="domain" description="Dedicator of cytokinesis N-terminal" evidence="1">
    <location>
        <begin position="19"/>
        <end position="74"/>
    </location>
</feature>
<evidence type="ECO:0000259" key="1">
    <source>
        <dbReference type="Pfam" id="PF16172"/>
    </source>
</evidence>
<dbReference type="EMBL" id="NHOQ01001223">
    <property type="protein sequence ID" value="PWA26136.1"/>
    <property type="molecule type" value="Genomic_DNA"/>
</dbReference>
<name>A0A315W319_GAMAF</name>
<dbReference type="GO" id="GO:0005737">
    <property type="term" value="C:cytoplasm"/>
    <property type="evidence" value="ECO:0007669"/>
    <property type="project" value="TreeGrafter"/>
</dbReference>
<evidence type="ECO:0000313" key="3">
    <source>
        <dbReference type="Proteomes" id="UP000250572"/>
    </source>
</evidence>
<organism evidence="2 3">
    <name type="scientific">Gambusia affinis</name>
    <name type="common">Western mosquitofish</name>
    <name type="synonym">Heterandria affinis</name>
    <dbReference type="NCBI Taxonomy" id="33528"/>
    <lineage>
        <taxon>Eukaryota</taxon>
        <taxon>Metazoa</taxon>
        <taxon>Chordata</taxon>
        <taxon>Craniata</taxon>
        <taxon>Vertebrata</taxon>
        <taxon>Euteleostomi</taxon>
        <taxon>Actinopterygii</taxon>
        <taxon>Neopterygii</taxon>
        <taxon>Teleostei</taxon>
        <taxon>Neoteleostei</taxon>
        <taxon>Acanthomorphata</taxon>
        <taxon>Ovalentaria</taxon>
        <taxon>Atherinomorphae</taxon>
        <taxon>Cyprinodontiformes</taxon>
        <taxon>Poeciliidae</taxon>
        <taxon>Poeciliinae</taxon>
        <taxon>Gambusia</taxon>
    </lineage>
</organism>
<dbReference type="PANTHER" id="PTHR45653">
    <property type="entry name" value="DEDICATOR OF CYTOKINESIS"/>
    <property type="match status" value="1"/>
</dbReference>
<proteinExistence type="predicted"/>
<keyword evidence="3" id="KW-1185">Reference proteome</keyword>
<dbReference type="GO" id="GO:0005085">
    <property type="term" value="F:guanyl-nucleotide exchange factor activity"/>
    <property type="evidence" value="ECO:0007669"/>
    <property type="project" value="InterPro"/>
</dbReference>
<dbReference type="Pfam" id="PF16172">
    <property type="entry name" value="DOCK_N"/>
    <property type="match status" value="1"/>
</dbReference>
<evidence type="ECO:0000313" key="2">
    <source>
        <dbReference type="EMBL" id="PWA26136.1"/>
    </source>
</evidence>
<comment type="caution">
    <text evidence="2">The sequence shown here is derived from an EMBL/GenBank/DDBJ whole genome shotgun (WGS) entry which is preliminary data.</text>
</comment>
<dbReference type="AlphaFoldDB" id="A0A315W319"/>
<dbReference type="GO" id="GO:0031267">
    <property type="term" value="F:small GTPase binding"/>
    <property type="evidence" value="ECO:0007669"/>
    <property type="project" value="TreeGrafter"/>
</dbReference>
<dbReference type="PANTHER" id="PTHR45653:SF7">
    <property type="entry name" value="DEDICATOR OF CYTOKINESIS PROTEIN 4"/>
    <property type="match status" value="1"/>
</dbReference>
<dbReference type="GO" id="GO:0005886">
    <property type="term" value="C:plasma membrane"/>
    <property type="evidence" value="ECO:0007669"/>
    <property type="project" value="TreeGrafter"/>
</dbReference>
<gene>
    <name evidence="2" type="ORF">CCH79_00015226</name>
</gene>
<dbReference type="InterPro" id="IPR026791">
    <property type="entry name" value="DOCK"/>
</dbReference>
<dbReference type="GO" id="GO:0060326">
    <property type="term" value="P:cell chemotaxis"/>
    <property type="evidence" value="ECO:0007669"/>
    <property type="project" value="TreeGrafter"/>
</dbReference>
<sequence length="141" mass="15643">MRGAQQDMAAASLKMHNIKAGRMNERFFVRLNKNGLPKWPEKTERQRTLFVDLGSSDLRKDVYIVVHITRIEGSAPHVWRPSVLDAAVAGSIPGPDDICRMSSPLCFPLSCQPTVVEGILEPTKRTPWGEGGGEIQQFGEN</sequence>
<dbReference type="Proteomes" id="UP000250572">
    <property type="component" value="Unassembled WGS sequence"/>
</dbReference>
<dbReference type="InterPro" id="IPR032376">
    <property type="entry name" value="DOCK_N"/>
</dbReference>
<protein>
    <recommendedName>
        <fullName evidence="1">Dedicator of cytokinesis N-terminal domain-containing protein</fullName>
    </recommendedName>
</protein>
<accession>A0A315W319</accession>
<dbReference type="GO" id="GO:0007264">
    <property type="term" value="P:small GTPase-mediated signal transduction"/>
    <property type="evidence" value="ECO:0007669"/>
    <property type="project" value="InterPro"/>
</dbReference>